<evidence type="ECO:0000313" key="5">
    <source>
        <dbReference type="Proteomes" id="UP001589799"/>
    </source>
</evidence>
<feature type="compositionally biased region" description="Gly residues" evidence="1">
    <location>
        <begin position="121"/>
        <end position="137"/>
    </location>
</feature>
<feature type="compositionally biased region" description="Basic and acidic residues" evidence="1">
    <location>
        <begin position="73"/>
        <end position="87"/>
    </location>
</feature>
<feature type="chain" id="PRO_5046083916" evidence="2">
    <location>
        <begin position="23"/>
        <end position="137"/>
    </location>
</feature>
<feature type="signal peptide" evidence="2">
    <location>
        <begin position="1"/>
        <end position="22"/>
    </location>
</feature>
<evidence type="ECO:0000256" key="2">
    <source>
        <dbReference type="SAM" id="SignalP"/>
    </source>
</evidence>
<proteinExistence type="predicted"/>
<dbReference type="Pfam" id="PF13670">
    <property type="entry name" value="PepSY_2"/>
    <property type="match status" value="1"/>
</dbReference>
<evidence type="ECO:0000313" key="4">
    <source>
        <dbReference type="EMBL" id="MFC0339840.1"/>
    </source>
</evidence>
<feature type="compositionally biased region" description="Acidic residues" evidence="1">
    <location>
        <begin position="103"/>
        <end position="112"/>
    </location>
</feature>
<protein>
    <submittedName>
        <fullName evidence="4">PepSY domain-containing protein</fullName>
    </submittedName>
</protein>
<dbReference type="RefSeq" id="WP_377697523.1">
    <property type="nucleotide sequence ID" value="NZ_JBHLWE010000010.1"/>
</dbReference>
<feature type="region of interest" description="Disordered" evidence="1">
    <location>
        <begin position="67"/>
        <end position="137"/>
    </location>
</feature>
<keyword evidence="5" id="KW-1185">Reference proteome</keyword>
<keyword evidence="2" id="KW-0732">Signal</keyword>
<comment type="caution">
    <text evidence="4">The sequence shown here is derived from an EMBL/GenBank/DDBJ whole genome shotgun (WGS) entry which is preliminary data.</text>
</comment>
<dbReference type="EMBL" id="JBHLWE010000010">
    <property type="protein sequence ID" value="MFC0339840.1"/>
    <property type="molecule type" value="Genomic_DNA"/>
</dbReference>
<reference evidence="4 5" key="1">
    <citation type="submission" date="2024-09" db="EMBL/GenBank/DDBJ databases">
        <authorList>
            <person name="Sun Q."/>
            <person name="Mori K."/>
        </authorList>
    </citation>
    <scope>NUCLEOTIDE SEQUENCE [LARGE SCALE GENOMIC DNA]</scope>
    <source>
        <strain evidence="4 5">KCTC 22789</strain>
    </source>
</reference>
<dbReference type="Proteomes" id="UP001589799">
    <property type="component" value="Unassembled WGS sequence"/>
</dbReference>
<organism evidence="4 5">
    <name type="scientific">Paracoccus niistensis</name>
    <dbReference type="NCBI Taxonomy" id="632935"/>
    <lineage>
        <taxon>Bacteria</taxon>
        <taxon>Pseudomonadati</taxon>
        <taxon>Pseudomonadota</taxon>
        <taxon>Alphaproteobacteria</taxon>
        <taxon>Rhodobacterales</taxon>
        <taxon>Paracoccaceae</taxon>
        <taxon>Paracoccus</taxon>
    </lineage>
</organism>
<name>A0ABV6I0T6_9RHOB</name>
<feature type="domain" description="PepSY" evidence="3">
    <location>
        <begin position="7"/>
        <end position="75"/>
    </location>
</feature>
<gene>
    <name evidence="4" type="ORF">ACFFII_03555</name>
</gene>
<accession>A0ABV6I0T6</accession>
<dbReference type="InterPro" id="IPR025711">
    <property type="entry name" value="PepSY"/>
</dbReference>
<evidence type="ECO:0000256" key="1">
    <source>
        <dbReference type="SAM" id="MobiDB-lite"/>
    </source>
</evidence>
<sequence>MTRMILMAAAIALGAGAGAAQADTLTDRIRSDLESQGYKDIEIDRDDGRIEVEAMRGNKEVELVYDGDTGELVSRDDNRTTGLERAEQVSGKELPASGQNDRADEDGEDDDDRGQGRGSDQAGGNGNGNGGGNEGGN</sequence>
<evidence type="ECO:0000259" key="3">
    <source>
        <dbReference type="Pfam" id="PF13670"/>
    </source>
</evidence>